<dbReference type="GO" id="GO:0031624">
    <property type="term" value="F:ubiquitin conjugating enzyme binding"/>
    <property type="evidence" value="ECO:0007669"/>
    <property type="project" value="TreeGrafter"/>
</dbReference>
<dbReference type="GO" id="GO:0051865">
    <property type="term" value="P:protein autoubiquitination"/>
    <property type="evidence" value="ECO:0007669"/>
    <property type="project" value="TreeGrafter"/>
</dbReference>
<dbReference type="GO" id="GO:0000151">
    <property type="term" value="C:ubiquitin ligase complex"/>
    <property type="evidence" value="ECO:0007669"/>
    <property type="project" value="TreeGrafter"/>
</dbReference>
<dbReference type="AlphaFoldDB" id="A0A6A5YTN1"/>
<dbReference type="OrthoDB" id="386949at2759"/>
<dbReference type="GO" id="GO:0000209">
    <property type="term" value="P:protein polyubiquitination"/>
    <property type="evidence" value="ECO:0007669"/>
    <property type="project" value="TreeGrafter"/>
</dbReference>
<accession>A0A6A5YTN1</accession>
<gene>
    <name evidence="2" type="ORF">BDV96DRAFT_651923</name>
</gene>
<sequence length="452" mass="49898">MSDPASAFGPLGLSDETIKLLTTPKPPPAEAASPNVLEASTTGQQVAPGESSITLYAELLLHIRTVTLFASLKSSHAHETKANLSSEGCEVTITHEGERATIRLPVKATGGGDAALSFPASPSSKELTLRLQIEEQEGSDFLRGDLAELRKLNIVPWDGASLNEREKVEVRCKSCSTVVVAEGEVREWRDLPNENWAEMMDFWHCHKPDEHHLHDHTHEEHMEKKGYAAGNKLAAQEGIGFVDLTSFLLFPRDCEGAEISGEDSVLVCKHCKHTLGTTDEQASGWRIWKWCISIPSTSSSGSSSALHDSSPRISTYSVQKWISARLLYLIENSGLRKFQVYSFTNTTPSGTVPSLLLWVFTPDLIFSSSLPSEDRRDPTRALKVFYQAQEYTPSRDGAQASSTVEEVEFPEELYKELGWELVKSQALLPMGARQFQGWEVGLLGRFDPAEVI</sequence>
<dbReference type="GO" id="GO:0061630">
    <property type="term" value="F:ubiquitin protein ligase activity"/>
    <property type="evidence" value="ECO:0007669"/>
    <property type="project" value="TreeGrafter"/>
</dbReference>
<dbReference type="GO" id="GO:0005829">
    <property type="term" value="C:cytosol"/>
    <property type="evidence" value="ECO:0007669"/>
    <property type="project" value="TreeGrafter"/>
</dbReference>
<evidence type="ECO:0000313" key="2">
    <source>
        <dbReference type="EMBL" id="KAF2109491.1"/>
    </source>
</evidence>
<dbReference type="Pfam" id="PF09814">
    <property type="entry name" value="HECT_2"/>
    <property type="match status" value="1"/>
</dbReference>
<dbReference type="GO" id="GO:0043161">
    <property type="term" value="P:proteasome-mediated ubiquitin-dependent protein catabolic process"/>
    <property type="evidence" value="ECO:0007669"/>
    <property type="project" value="TreeGrafter"/>
</dbReference>
<feature type="region of interest" description="Disordered" evidence="1">
    <location>
        <begin position="18"/>
        <end position="44"/>
    </location>
</feature>
<keyword evidence="3" id="KW-1185">Reference proteome</keyword>
<protein>
    <submittedName>
        <fullName evidence="2">Ubiquitin-conjugating enzyme E2-binding protein</fullName>
    </submittedName>
</protein>
<dbReference type="InterPro" id="IPR019193">
    <property type="entry name" value="UBQ-conj_enz_E2-bd_prot"/>
</dbReference>
<dbReference type="GO" id="GO:0030332">
    <property type="term" value="F:cyclin binding"/>
    <property type="evidence" value="ECO:0007669"/>
    <property type="project" value="TreeGrafter"/>
</dbReference>
<name>A0A6A5YTN1_9PLEO</name>
<dbReference type="PANTHER" id="PTHR31531:SF2">
    <property type="entry name" value="E3 UBIQUITIN-PROTEIN LIGASE E3D"/>
    <property type="match status" value="1"/>
</dbReference>
<dbReference type="GO" id="GO:0005634">
    <property type="term" value="C:nucleus"/>
    <property type="evidence" value="ECO:0007669"/>
    <property type="project" value="TreeGrafter"/>
</dbReference>
<proteinExistence type="predicted"/>
<dbReference type="EMBL" id="ML977342">
    <property type="protein sequence ID" value="KAF2109491.1"/>
    <property type="molecule type" value="Genomic_DNA"/>
</dbReference>
<reference evidence="2" key="1">
    <citation type="journal article" date="2020" name="Stud. Mycol.">
        <title>101 Dothideomycetes genomes: a test case for predicting lifestyles and emergence of pathogens.</title>
        <authorList>
            <person name="Haridas S."/>
            <person name="Albert R."/>
            <person name="Binder M."/>
            <person name="Bloem J."/>
            <person name="Labutti K."/>
            <person name="Salamov A."/>
            <person name="Andreopoulos B."/>
            <person name="Baker S."/>
            <person name="Barry K."/>
            <person name="Bills G."/>
            <person name="Bluhm B."/>
            <person name="Cannon C."/>
            <person name="Castanera R."/>
            <person name="Culley D."/>
            <person name="Daum C."/>
            <person name="Ezra D."/>
            <person name="Gonzalez J."/>
            <person name="Henrissat B."/>
            <person name="Kuo A."/>
            <person name="Liang C."/>
            <person name="Lipzen A."/>
            <person name="Lutzoni F."/>
            <person name="Magnuson J."/>
            <person name="Mondo S."/>
            <person name="Nolan M."/>
            <person name="Ohm R."/>
            <person name="Pangilinan J."/>
            <person name="Park H.-J."/>
            <person name="Ramirez L."/>
            <person name="Alfaro M."/>
            <person name="Sun H."/>
            <person name="Tritt A."/>
            <person name="Yoshinaga Y."/>
            <person name="Zwiers L.-H."/>
            <person name="Turgeon B."/>
            <person name="Goodwin S."/>
            <person name="Spatafora J."/>
            <person name="Crous P."/>
            <person name="Grigoriev I."/>
        </authorList>
    </citation>
    <scope>NUCLEOTIDE SEQUENCE</scope>
    <source>
        <strain evidence="2">CBS 627.86</strain>
    </source>
</reference>
<evidence type="ECO:0000313" key="3">
    <source>
        <dbReference type="Proteomes" id="UP000799770"/>
    </source>
</evidence>
<dbReference type="PANTHER" id="PTHR31531">
    <property type="entry name" value="E3 UBIQUITIN-PROTEIN LIGASE E3D FAMILY MEMBER"/>
    <property type="match status" value="1"/>
</dbReference>
<dbReference type="GO" id="GO:0006513">
    <property type="term" value="P:protein monoubiquitination"/>
    <property type="evidence" value="ECO:0007669"/>
    <property type="project" value="TreeGrafter"/>
</dbReference>
<dbReference type="Proteomes" id="UP000799770">
    <property type="component" value="Unassembled WGS sequence"/>
</dbReference>
<organism evidence="2 3">
    <name type="scientific">Lophiotrema nucula</name>
    <dbReference type="NCBI Taxonomy" id="690887"/>
    <lineage>
        <taxon>Eukaryota</taxon>
        <taxon>Fungi</taxon>
        <taxon>Dikarya</taxon>
        <taxon>Ascomycota</taxon>
        <taxon>Pezizomycotina</taxon>
        <taxon>Dothideomycetes</taxon>
        <taxon>Pleosporomycetidae</taxon>
        <taxon>Pleosporales</taxon>
        <taxon>Lophiotremataceae</taxon>
        <taxon>Lophiotrema</taxon>
    </lineage>
</organism>
<evidence type="ECO:0000256" key="1">
    <source>
        <dbReference type="SAM" id="MobiDB-lite"/>
    </source>
</evidence>